<gene>
    <name evidence="2" type="ORF">ACFPWV_21210</name>
</gene>
<evidence type="ECO:0000313" key="3">
    <source>
        <dbReference type="Proteomes" id="UP001596035"/>
    </source>
</evidence>
<comment type="caution">
    <text evidence="2">The sequence shown here is derived from an EMBL/GenBank/DDBJ whole genome shotgun (WGS) entry which is preliminary data.</text>
</comment>
<evidence type="ECO:0000313" key="2">
    <source>
        <dbReference type="EMBL" id="MFC5242404.1"/>
    </source>
</evidence>
<dbReference type="Pfam" id="PF04149">
    <property type="entry name" value="DUF397"/>
    <property type="match status" value="1"/>
</dbReference>
<dbReference type="Proteomes" id="UP001596035">
    <property type="component" value="Unassembled WGS sequence"/>
</dbReference>
<accession>A0ABW0DY89</accession>
<dbReference type="InterPro" id="IPR007278">
    <property type="entry name" value="DUF397"/>
</dbReference>
<dbReference type="EMBL" id="JBHSKN010000019">
    <property type="protein sequence ID" value="MFC5242404.1"/>
    <property type="molecule type" value="Genomic_DNA"/>
</dbReference>
<name>A0ABW0DY89_9ACTN</name>
<keyword evidence="3" id="KW-1185">Reference proteome</keyword>
<dbReference type="RefSeq" id="WP_382053728.1">
    <property type="nucleotide sequence ID" value="NZ_BAAATG010000034.1"/>
</dbReference>
<sequence>MAPCPHTVRVRDSKDVNRPGLAVGSRAWAAFVGFAADRIG</sequence>
<reference evidence="3" key="1">
    <citation type="journal article" date="2019" name="Int. J. Syst. Evol. Microbiol.">
        <title>The Global Catalogue of Microorganisms (GCM) 10K type strain sequencing project: providing services to taxonomists for standard genome sequencing and annotation.</title>
        <authorList>
            <consortium name="The Broad Institute Genomics Platform"/>
            <consortium name="The Broad Institute Genome Sequencing Center for Infectious Disease"/>
            <person name="Wu L."/>
            <person name="Ma J."/>
        </authorList>
    </citation>
    <scope>NUCLEOTIDE SEQUENCE [LARGE SCALE GENOMIC DNA]</scope>
    <source>
        <strain evidence="3">CGMCC 4.7131</strain>
    </source>
</reference>
<evidence type="ECO:0000259" key="1">
    <source>
        <dbReference type="Pfam" id="PF04149"/>
    </source>
</evidence>
<proteinExistence type="predicted"/>
<organism evidence="2 3">
    <name type="scientific">Streptomyces atrovirens</name>
    <dbReference type="NCBI Taxonomy" id="285556"/>
    <lineage>
        <taxon>Bacteria</taxon>
        <taxon>Bacillati</taxon>
        <taxon>Actinomycetota</taxon>
        <taxon>Actinomycetes</taxon>
        <taxon>Kitasatosporales</taxon>
        <taxon>Streptomycetaceae</taxon>
        <taxon>Streptomyces</taxon>
    </lineage>
</organism>
<feature type="domain" description="DUF397" evidence="1">
    <location>
        <begin position="4"/>
        <end position="34"/>
    </location>
</feature>
<protein>
    <submittedName>
        <fullName evidence="2">DUF397 domain-containing protein</fullName>
    </submittedName>
</protein>